<sequence length="90" mass="10413">MSVASGNSDKGNVEEFKELLKSLEEEHVDTTELFKDLDFLRRVQSLANKVEELHRSKRPQEPEHKILRKDTGEDLDMSNGVDQDMPIEMQ</sequence>
<dbReference type="Proteomes" id="UP001163321">
    <property type="component" value="Chromosome 4"/>
</dbReference>
<proteinExistence type="predicted"/>
<comment type="caution">
    <text evidence="1">The sequence shown here is derived from an EMBL/GenBank/DDBJ whole genome shotgun (WGS) entry which is preliminary data.</text>
</comment>
<organism evidence="1 2">
    <name type="scientific">Peronosclerospora sorghi</name>
    <dbReference type="NCBI Taxonomy" id="230839"/>
    <lineage>
        <taxon>Eukaryota</taxon>
        <taxon>Sar</taxon>
        <taxon>Stramenopiles</taxon>
        <taxon>Oomycota</taxon>
        <taxon>Peronosporomycetes</taxon>
        <taxon>Peronosporales</taxon>
        <taxon>Peronosporaceae</taxon>
        <taxon>Peronosclerospora</taxon>
    </lineage>
</organism>
<protein>
    <submittedName>
        <fullName evidence="1">Uncharacterized protein</fullName>
    </submittedName>
</protein>
<accession>A0ACC0W6H0</accession>
<evidence type="ECO:0000313" key="1">
    <source>
        <dbReference type="EMBL" id="KAI9913708.1"/>
    </source>
</evidence>
<name>A0ACC0W6H0_9STRA</name>
<keyword evidence="2" id="KW-1185">Reference proteome</keyword>
<gene>
    <name evidence="1" type="ORF">PsorP6_005047</name>
</gene>
<dbReference type="EMBL" id="CM047583">
    <property type="protein sequence ID" value="KAI9913708.1"/>
    <property type="molecule type" value="Genomic_DNA"/>
</dbReference>
<evidence type="ECO:0000313" key="2">
    <source>
        <dbReference type="Proteomes" id="UP001163321"/>
    </source>
</evidence>
<reference evidence="1 2" key="1">
    <citation type="journal article" date="2022" name="bioRxiv">
        <title>The genome of the oomycete Peronosclerospora sorghi, a cosmopolitan pathogen of maize and sorghum, is inflated with dispersed pseudogenes.</title>
        <authorList>
            <person name="Fletcher K."/>
            <person name="Martin F."/>
            <person name="Isakeit T."/>
            <person name="Cavanaugh K."/>
            <person name="Magill C."/>
            <person name="Michelmore R."/>
        </authorList>
    </citation>
    <scope>NUCLEOTIDE SEQUENCE [LARGE SCALE GENOMIC DNA]</scope>
    <source>
        <strain evidence="1">P6</strain>
    </source>
</reference>